<reference evidence="2 3" key="1">
    <citation type="journal article" date="2016" name="Nat. Commun.">
        <title>Thousands of microbial genomes shed light on interconnected biogeochemical processes in an aquifer system.</title>
        <authorList>
            <person name="Anantharaman K."/>
            <person name="Brown C.T."/>
            <person name="Hug L.A."/>
            <person name="Sharon I."/>
            <person name="Castelle C.J."/>
            <person name="Probst A.J."/>
            <person name="Thomas B.C."/>
            <person name="Singh A."/>
            <person name="Wilkins M.J."/>
            <person name="Karaoz U."/>
            <person name="Brodie E.L."/>
            <person name="Williams K.H."/>
            <person name="Hubbard S.S."/>
            <person name="Banfield J.F."/>
        </authorList>
    </citation>
    <scope>NUCLEOTIDE SEQUENCE [LARGE SCALE GENOMIC DNA]</scope>
</reference>
<dbReference type="Proteomes" id="UP000177763">
    <property type="component" value="Unassembled WGS sequence"/>
</dbReference>
<dbReference type="STRING" id="1802630.A3H26_03000"/>
<name>A0A1F4VJW0_UNCKA</name>
<organism evidence="2 3">
    <name type="scientific">candidate division WWE3 bacterium RIFCSPLOWO2_12_FULL_36_10</name>
    <dbReference type="NCBI Taxonomy" id="1802630"/>
    <lineage>
        <taxon>Bacteria</taxon>
        <taxon>Katanobacteria</taxon>
    </lineage>
</organism>
<feature type="transmembrane region" description="Helical" evidence="1">
    <location>
        <begin position="28"/>
        <end position="47"/>
    </location>
</feature>
<keyword evidence="1" id="KW-1133">Transmembrane helix</keyword>
<evidence type="ECO:0000313" key="2">
    <source>
        <dbReference type="EMBL" id="OGC57250.1"/>
    </source>
</evidence>
<keyword evidence="1" id="KW-0812">Transmembrane</keyword>
<protein>
    <recommendedName>
        <fullName evidence="4">Type 4 fimbrial biogenesis protein PilO</fullName>
    </recommendedName>
</protein>
<dbReference type="AlphaFoldDB" id="A0A1F4VJW0"/>
<keyword evidence="1" id="KW-0472">Membrane</keyword>
<evidence type="ECO:0008006" key="4">
    <source>
        <dbReference type="Google" id="ProtNLM"/>
    </source>
</evidence>
<comment type="caution">
    <text evidence="2">The sequence shown here is derived from an EMBL/GenBank/DDBJ whole genome shotgun (WGS) entry which is preliminary data.</text>
</comment>
<evidence type="ECO:0000313" key="3">
    <source>
        <dbReference type="Proteomes" id="UP000177763"/>
    </source>
</evidence>
<gene>
    <name evidence="2" type="ORF">A3H26_03000</name>
</gene>
<accession>A0A1F4VJW0</accession>
<sequence length="192" mass="22361">MIAFFTNLIDDLDSRYKRKIELYPDKHIKFFTFLTIIVLVIFGIFGLRPTIVSLIQKNKYKNGLIRVKNGLENKTNWLNKETENYEAIKPYLQNLQSAILNKPDLQNYLAEFVKVASKNGFIVKRFSQSQGSKEEIVLNVDMTGYQTGFYSLIKDIQNLNRITYIQSAELYNDSESGVKLLLKIFTLRQENN</sequence>
<dbReference type="EMBL" id="MEVN01000018">
    <property type="protein sequence ID" value="OGC57250.1"/>
    <property type="molecule type" value="Genomic_DNA"/>
</dbReference>
<proteinExistence type="predicted"/>
<evidence type="ECO:0000256" key="1">
    <source>
        <dbReference type="SAM" id="Phobius"/>
    </source>
</evidence>